<proteinExistence type="predicted"/>
<dbReference type="AlphaFoldDB" id="A0A5C7HDP0"/>
<keyword evidence="2" id="KW-1185">Reference proteome</keyword>
<accession>A0A5C7HDP0</accession>
<evidence type="ECO:0000313" key="2">
    <source>
        <dbReference type="Proteomes" id="UP000323000"/>
    </source>
</evidence>
<dbReference type="EMBL" id="VAHF01000009">
    <property type="protein sequence ID" value="TXG54888.1"/>
    <property type="molecule type" value="Genomic_DNA"/>
</dbReference>
<organism evidence="1 2">
    <name type="scientific">Acer yangbiense</name>
    <dbReference type="NCBI Taxonomy" id="1000413"/>
    <lineage>
        <taxon>Eukaryota</taxon>
        <taxon>Viridiplantae</taxon>
        <taxon>Streptophyta</taxon>
        <taxon>Embryophyta</taxon>
        <taxon>Tracheophyta</taxon>
        <taxon>Spermatophyta</taxon>
        <taxon>Magnoliopsida</taxon>
        <taxon>eudicotyledons</taxon>
        <taxon>Gunneridae</taxon>
        <taxon>Pentapetalae</taxon>
        <taxon>rosids</taxon>
        <taxon>malvids</taxon>
        <taxon>Sapindales</taxon>
        <taxon>Sapindaceae</taxon>
        <taxon>Hippocastanoideae</taxon>
        <taxon>Acereae</taxon>
        <taxon>Acer</taxon>
    </lineage>
</organism>
<gene>
    <name evidence="1" type="ORF">EZV62_020144</name>
</gene>
<evidence type="ECO:0008006" key="3">
    <source>
        <dbReference type="Google" id="ProtNLM"/>
    </source>
</evidence>
<reference evidence="2" key="1">
    <citation type="journal article" date="2019" name="Gigascience">
        <title>De novo genome assembly of the endangered Acer yangbiense, a plant species with extremely small populations endemic to Yunnan Province, China.</title>
        <authorList>
            <person name="Yang J."/>
            <person name="Wariss H.M."/>
            <person name="Tao L."/>
            <person name="Zhang R."/>
            <person name="Yun Q."/>
            <person name="Hollingsworth P."/>
            <person name="Dao Z."/>
            <person name="Luo G."/>
            <person name="Guo H."/>
            <person name="Ma Y."/>
            <person name="Sun W."/>
        </authorList>
    </citation>
    <scope>NUCLEOTIDE SEQUENCE [LARGE SCALE GENOMIC DNA]</scope>
    <source>
        <strain evidence="2">cv. Malutang</strain>
    </source>
</reference>
<evidence type="ECO:0000313" key="1">
    <source>
        <dbReference type="EMBL" id="TXG54888.1"/>
    </source>
</evidence>
<protein>
    <recommendedName>
        <fullName evidence="3">RNase H type-1 domain-containing protein</fullName>
    </recommendedName>
</protein>
<sequence length="86" mass="10099">MGKEAKELKAMFKHLDMDYMPRKYNSEADAQANQGAYLRGETFSSSIEMVKSKKINLDRLWCFLCRRVLDLWFYSPSKTICLCFLS</sequence>
<dbReference type="Proteomes" id="UP000323000">
    <property type="component" value="Chromosome 9"/>
</dbReference>
<comment type="caution">
    <text evidence="1">The sequence shown here is derived from an EMBL/GenBank/DDBJ whole genome shotgun (WGS) entry which is preliminary data.</text>
</comment>
<name>A0A5C7HDP0_9ROSI</name>